<protein>
    <submittedName>
        <fullName evidence="2">Uncharacterized protein</fullName>
    </submittedName>
</protein>
<comment type="caution">
    <text evidence="2">The sequence shown here is derived from an EMBL/GenBank/DDBJ whole genome shotgun (WGS) entry which is preliminary data.</text>
</comment>
<sequence>MIAAIVTILVVIWLAGAALLTVMFAGADTDDTAETIELLLAVLFWPIAMACGRIGIQIDIAGGER</sequence>
<name>A0A396RLK0_9SPHN</name>
<organism evidence="2 3">
    <name type="scientific">Sphingomonas gilva</name>
    <dbReference type="NCBI Taxonomy" id="2305907"/>
    <lineage>
        <taxon>Bacteria</taxon>
        <taxon>Pseudomonadati</taxon>
        <taxon>Pseudomonadota</taxon>
        <taxon>Alphaproteobacteria</taxon>
        <taxon>Sphingomonadales</taxon>
        <taxon>Sphingomonadaceae</taxon>
        <taxon>Sphingomonas</taxon>
    </lineage>
</organism>
<keyword evidence="1" id="KW-0812">Transmembrane</keyword>
<proteinExistence type="predicted"/>
<reference evidence="2 3" key="1">
    <citation type="submission" date="2018-08" db="EMBL/GenBank/DDBJ databases">
        <title>The multiple taxonomic identification of Sphingomonas gilva.</title>
        <authorList>
            <person name="Zhu D."/>
            <person name="Zheng S."/>
        </authorList>
    </citation>
    <scope>NUCLEOTIDE SEQUENCE [LARGE SCALE GENOMIC DNA]</scope>
    <source>
        <strain evidence="2 3">ZDH117</strain>
    </source>
</reference>
<evidence type="ECO:0000256" key="1">
    <source>
        <dbReference type="SAM" id="Phobius"/>
    </source>
</evidence>
<gene>
    <name evidence="2" type="ORF">D1610_11665</name>
</gene>
<dbReference type="EMBL" id="QWLV01000005">
    <property type="protein sequence ID" value="RHW17200.1"/>
    <property type="molecule type" value="Genomic_DNA"/>
</dbReference>
<keyword evidence="1" id="KW-1133">Transmembrane helix</keyword>
<evidence type="ECO:0000313" key="2">
    <source>
        <dbReference type="EMBL" id="RHW17200.1"/>
    </source>
</evidence>
<dbReference type="AlphaFoldDB" id="A0A396RLK0"/>
<accession>A0A396RLK0</accession>
<dbReference type="Proteomes" id="UP000266693">
    <property type="component" value="Unassembled WGS sequence"/>
</dbReference>
<keyword evidence="1" id="KW-0472">Membrane</keyword>
<evidence type="ECO:0000313" key="3">
    <source>
        <dbReference type="Proteomes" id="UP000266693"/>
    </source>
</evidence>
<feature type="transmembrane region" description="Helical" evidence="1">
    <location>
        <begin position="35"/>
        <end position="56"/>
    </location>
</feature>
<dbReference type="RefSeq" id="WP_118864367.1">
    <property type="nucleotide sequence ID" value="NZ_QWLV01000005.1"/>
</dbReference>
<keyword evidence="3" id="KW-1185">Reference proteome</keyword>